<protein>
    <submittedName>
        <fullName evidence="4">Uncharacterized protein LOC105846455 isoform X3</fullName>
    </submittedName>
</protein>
<name>A0ABM4DFV9_HYDVU</name>
<dbReference type="Proteomes" id="UP001652625">
    <property type="component" value="Chromosome 14"/>
</dbReference>
<feature type="compositionally biased region" description="Polar residues" evidence="1">
    <location>
        <begin position="141"/>
        <end position="156"/>
    </location>
</feature>
<dbReference type="RefSeq" id="XP_065673316.1">
    <property type="nucleotide sequence ID" value="XM_065817244.1"/>
</dbReference>
<feature type="transmembrane region" description="Helical" evidence="2">
    <location>
        <begin position="46"/>
        <end position="68"/>
    </location>
</feature>
<evidence type="ECO:0000256" key="1">
    <source>
        <dbReference type="SAM" id="MobiDB-lite"/>
    </source>
</evidence>
<evidence type="ECO:0000256" key="2">
    <source>
        <dbReference type="SAM" id="Phobius"/>
    </source>
</evidence>
<keyword evidence="2" id="KW-0472">Membrane</keyword>
<sequence>MSLHNNTGSVTEKIKYAINITTLTPVGTRVLSTTKLVRRPKITSNLIVIIVAVTAILVFIFVTVLLVVRKRRLKRKSLVLLAQFQREASQIQLVNQGSLQSSICFVRNFDDSAYVDPSICSKNRYEKKTENDPNVSRRVSKSTNNIDPLKKNTNNPDYVEPNVHLSNESNKKKDPNYEYPLVSQLTIKKKPDNNEYESCRQVQPPNHEYVDIIGGTGEKFHYYTDPEVALQGYKKKRQSEYTKTDTKNSSNATNSGNAKLLVSEQPLSVEVNRTIESDNKIEPKSQYTSLEFGSHVVLNYNNSNAVHGNSTLYPSGYARLSLVNNKTSTDVSPNYFQLEPDAIDETTLEEVAI</sequence>
<organism evidence="3 4">
    <name type="scientific">Hydra vulgaris</name>
    <name type="common">Hydra</name>
    <name type="synonym">Hydra attenuata</name>
    <dbReference type="NCBI Taxonomy" id="6087"/>
    <lineage>
        <taxon>Eukaryota</taxon>
        <taxon>Metazoa</taxon>
        <taxon>Cnidaria</taxon>
        <taxon>Hydrozoa</taxon>
        <taxon>Hydroidolina</taxon>
        <taxon>Anthoathecata</taxon>
        <taxon>Aplanulata</taxon>
        <taxon>Hydridae</taxon>
        <taxon>Hydra</taxon>
    </lineage>
</organism>
<keyword evidence="2" id="KW-1133">Transmembrane helix</keyword>
<evidence type="ECO:0000313" key="4">
    <source>
        <dbReference type="RefSeq" id="XP_065673316.1"/>
    </source>
</evidence>
<feature type="region of interest" description="Disordered" evidence="1">
    <location>
        <begin position="125"/>
        <end position="177"/>
    </location>
</feature>
<evidence type="ECO:0000313" key="3">
    <source>
        <dbReference type="Proteomes" id="UP001652625"/>
    </source>
</evidence>
<keyword evidence="3" id="KW-1185">Reference proteome</keyword>
<keyword evidence="2" id="KW-0812">Transmembrane</keyword>
<proteinExistence type="predicted"/>
<reference evidence="4" key="1">
    <citation type="submission" date="2025-08" db="UniProtKB">
        <authorList>
            <consortium name="RefSeq"/>
        </authorList>
    </citation>
    <scope>IDENTIFICATION</scope>
</reference>
<dbReference type="GeneID" id="105846455"/>
<feature type="compositionally biased region" description="Polar residues" evidence="1">
    <location>
        <begin position="247"/>
        <end position="256"/>
    </location>
</feature>
<feature type="region of interest" description="Disordered" evidence="1">
    <location>
        <begin position="235"/>
        <end position="256"/>
    </location>
</feature>
<gene>
    <name evidence="4" type="primary">LOC105846455</name>
</gene>
<accession>A0ABM4DFV9</accession>